<keyword evidence="2" id="KW-1185">Reference proteome</keyword>
<dbReference type="Proteomes" id="UP001066276">
    <property type="component" value="Chromosome 8"/>
</dbReference>
<name>A0AAV7NP08_PLEWA</name>
<dbReference type="AlphaFoldDB" id="A0AAV7NP08"/>
<sequence>MCHAVRVSPILSACPRRRHPRSTARLLGAHLCSWPDHAQSHMILLNAFSASRAVAADGALTMMQQKVSSKSFPCSVDMRHIMWPLV</sequence>
<gene>
    <name evidence="1" type="ORF">NDU88_002736</name>
</gene>
<proteinExistence type="predicted"/>
<protein>
    <submittedName>
        <fullName evidence="1">Uncharacterized protein</fullName>
    </submittedName>
</protein>
<comment type="caution">
    <text evidence="1">The sequence shown here is derived from an EMBL/GenBank/DDBJ whole genome shotgun (WGS) entry which is preliminary data.</text>
</comment>
<reference evidence="1" key="1">
    <citation type="journal article" date="2022" name="bioRxiv">
        <title>Sequencing and chromosome-scale assembly of the giantPleurodeles waltlgenome.</title>
        <authorList>
            <person name="Brown T."/>
            <person name="Elewa A."/>
            <person name="Iarovenko S."/>
            <person name="Subramanian E."/>
            <person name="Araus A.J."/>
            <person name="Petzold A."/>
            <person name="Susuki M."/>
            <person name="Suzuki K.-i.T."/>
            <person name="Hayashi T."/>
            <person name="Toyoda A."/>
            <person name="Oliveira C."/>
            <person name="Osipova E."/>
            <person name="Leigh N.D."/>
            <person name="Simon A."/>
            <person name="Yun M.H."/>
        </authorList>
    </citation>
    <scope>NUCLEOTIDE SEQUENCE</scope>
    <source>
        <strain evidence="1">20211129_DDA</strain>
        <tissue evidence="1">Liver</tissue>
    </source>
</reference>
<organism evidence="1 2">
    <name type="scientific">Pleurodeles waltl</name>
    <name type="common">Iberian ribbed newt</name>
    <dbReference type="NCBI Taxonomy" id="8319"/>
    <lineage>
        <taxon>Eukaryota</taxon>
        <taxon>Metazoa</taxon>
        <taxon>Chordata</taxon>
        <taxon>Craniata</taxon>
        <taxon>Vertebrata</taxon>
        <taxon>Euteleostomi</taxon>
        <taxon>Amphibia</taxon>
        <taxon>Batrachia</taxon>
        <taxon>Caudata</taxon>
        <taxon>Salamandroidea</taxon>
        <taxon>Salamandridae</taxon>
        <taxon>Pleurodelinae</taxon>
        <taxon>Pleurodeles</taxon>
    </lineage>
</organism>
<dbReference type="EMBL" id="JANPWB010000012">
    <property type="protein sequence ID" value="KAJ1114500.1"/>
    <property type="molecule type" value="Genomic_DNA"/>
</dbReference>
<evidence type="ECO:0000313" key="1">
    <source>
        <dbReference type="EMBL" id="KAJ1114500.1"/>
    </source>
</evidence>
<evidence type="ECO:0000313" key="2">
    <source>
        <dbReference type="Proteomes" id="UP001066276"/>
    </source>
</evidence>
<accession>A0AAV7NP08</accession>